<comment type="caution">
    <text evidence="7">The sequence shown here is derived from an EMBL/GenBank/DDBJ whole genome shotgun (WGS) entry which is preliminary data.</text>
</comment>
<keyword evidence="2" id="KW-0285">Flavoprotein</keyword>
<dbReference type="PANTHER" id="PTHR43735:SF3">
    <property type="entry name" value="FERROPTOSIS SUPPRESSOR PROTEIN 1"/>
    <property type="match status" value="1"/>
</dbReference>
<dbReference type="OrthoDB" id="202203at2759"/>
<feature type="region of interest" description="Disordered" evidence="5">
    <location>
        <begin position="111"/>
        <end position="139"/>
    </location>
</feature>
<dbReference type="InterPro" id="IPR036188">
    <property type="entry name" value="FAD/NAD-bd_sf"/>
</dbReference>
<dbReference type="SUPFAM" id="SSF51905">
    <property type="entry name" value="FAD/NAD(P)-binding domain"/>
    <property type="match status" value="1"/>
</dbReference>
<dbReference type="Pfam" id="PF07992">
    <property type="entry name" value="Pyr_redox_2"/>
    <property type="match status" value="1"/>
</dbReference>
<keyword evidence="8" id="KW-1185">Reference proteome</keyword>
<dbReference type="PRINTS" id="PR00411">
    <property type="entry name" value="PNDRDTASEI"/>
</dbReference>
<evidence type="ECO:0000256" key="1">
    <source>
        <dbReference type="ARBA" id="ARBA00006442"/>
    </source>
</evidence>
<keyword evidence="3" id="KW-0274">FAD</keyword>
<dbReference type="InterPro" id="IPR023753">
    <property type="entry name" value="FAD/NAD-binding_dom"/>
</dbReference>
<evidence type="ECO:0000313" key="8">
    <source>
        <dbReference type="Proteomes" id="UP000799776"/>
    </source>
</evidence>
<dbReference type="PRINTS" id="PR00368">
    <property type="entry name" value="FADPNR"/>
</dbReference>
<sequence length="467" mass="51195">MSDDQQLNIVILGASFAGLSTAHALLDRILPELEISHAAGTYRVVLISPSTHFYWNIAAPRALVSSQLIPHANSFVPITSGFEKYSALDFQFIHGTATLLDRHARTITMLVSPNEANKRDSTATKRSSHKTDETSTSTRSNVVQTIRFHSLILATGTSSDSPLFSLNGAHEKTISALDDFHARLRTANSILIAGGGPTGVETAGQLSIYFNDKPALLDHLSCFSSGIARDHATVDPPRKPKTITLISGSERLLPTLKSTIAKKAEATLRSQGVHILHNVRVVATREKNNSARTMACHLNNDTTINADLYIACTGVRPNTSYLSSDLLDRDGYVLTDPKCLRVPLAGPRVYAIGDCASYSANYTRDIFDAIPVLAKNLANDLVEHELKLRFPTDAEERRKREEALVDRSFERNRTFSWLMPCSKRGGVGVISDRAVPSSMVHFLKGKTYLVEKARAVVTRGKNPYAMK</sequence>
<name>A0A9P4LZB4_9PEZI</name>
<dbReference type="AlphaFoldDB" id="A0A9P4LZB4"/>
<dbReference type="EMBL" id="ML978712">
    <property type="protein sequence ID" value="KAF2090880.1"/>
    <property type="molecule type" value="Genomic_DNA"/>
</dbReference>
<reference evidence="7" key="1">
    <citation type="journal article" date="2020" name="Stud. Mycol.">
        <title>101 Dothideomycetes genomes: a test case for predicting lifestyles and emergence of pathogens.</title>
        <authorList>
            <person name="Haridas S."/>
            <person name="Albert R."/>
            <person name="Binder M."/>
            <person name="Bloem J."/>
            <person name="Labutti K."/>
            <person name="Salamov A."/>
            <person name="Andreopoulos B."/>
            <person name="Baker S."/>
            <person name="Barry K."/>
            <person name="Bills G."/>
            <person name="Bluhm B."/>
            <person name="Cannon C."/>
            <person name="Castanera R."/>
            <person name="Culley D."/>
            <person name="Daum C."/>
            <person name="Ezra D."/>
            <person name="Gonzalez J."/>
            <person name="Henrissat B."/>
            <person name="Kuo A."/>
            <person name="Liang C."/>
            <person name="Lipzen A."/>
            <person name="Lutzoni F."/>
            <person name="Magnuson J."/>
            <person name="Mondo S."/>
            <person name="Nolan M."/>
            <person name="Ohm R."/>
            <person name="Pangilinan J."/>
            <person name="Park H.-J."/>
            <person name="Ramirez L."/>
            <person name="Alfaro M."/>
            <person name="Sun H."/>
            <person name="Tritt A."/>
            <person name="Yoshinaga Y."/>
            <person name="Zwiers L.-H."/>
            <person name="Turgeon B."/>
            <person name="Goodwin S."/>
            <person name="Spatafora J."/>
            <person name="Crous P."/>
            <person name="Grigoriev I."/>
        </authorList>
    </citation>
    <scope>NUCLEOTIDE SEQUENCE</scope>
    <source>
        <strain evidence="7">CBS 121410</strain>
    </source>
</reference>
<proteinExistence type="inferred from homology"/>
<gene>
    <name evidence="7" type="ORF">K490DRAFT_71186</name>
</gene>
<keyword evidence="4" id="KW-0560">Oxidoreductase</keyword>
<evidence type="ECO:0000256" key="2">
    <source>
        <dbReference type="ARBA" id="ARBA00022630"/>
    </source>
</evidence>
<dbReference type="GO" id="GO:0050660">
    <property type="term" value="F:flavin adenine dinucleotide binding"/>
    <property type="evidence" value="ECO:0007669"/>
    <property type="project" value="TreeGrafter"/>
</dbReference>
<dbReference type="GO" id="GO:0005737">
    <property type="term" value="C:cytoplasm"/>
    <property type="evidence" value="ECO:0007669"/>
    <property type="project" value="TreeGrafter"/>
</dbReference>
<dbReference type="Proteomes" id="UP000799776">
    <property type="component" value="Unassembled WGS sequence"/>
</dbReference>
<dbReference type="Gene3D" id="3.50.50.100">
    <property type="match status" value="1"/>
</dbReference>
<dbReference type="GO" id="GO:0004174">
    <property type="term" value="F:electron-transferring-flavoprotein dehydrogenase activity"/>
    <property type="evidence" value="ECO:0007669"/>
    <property type="project" value="TreeGrafter"/>
</dbReference>
<comment type="similarity">
    <text evidence="1">Belongs to the FAD-dependent oxidoreductase family.</text>
</comment>
<evidence type="ECO:0000259" key="6">
    <source>
        <dbReference type="Pfam" id="PF07992"/>
    </source>
</evidence>
<evidence type="ECO:0000313" key="7">
    <source>
        <dbReference type="EMBL" id="KAF2090880.1"/>
    </source>
</evidence>
<evidence type="ECO:0000256" key="4">
    <source>
        <dbReference type="ARBA" id="ARBA00023002"/>
    </source>
</evidence>
<dbReference type="PANTHER" id="PTHR43735">
    <property type="entry name" value="APOPTOSIS-INDUCING FACTOR 1"/>
    <property type="match status" value="1"/>
</dbReference>
<evidence type="ECO:0000256" key="5">
    <source>
        <dbReference type="SAM" id="MobiDB-lite"/>
    </source>
</evidence>
<evidence type="ECO:0000256" key="3">
    <source>
        <dbReference type="ARBA" id="ARBA00022827"/>
    </source>
</evidence>
<protein>
    <submittedName>
        <fullName evidence="7">FAD/NAD(P)-binding domain-containing protein</fullName>
    </submittedName>
</protein>
<accession>A0A9P4LZB4</accession>
<feature type="compositionally biased region" description="Basic and acidic residues" evidence="5">
    <location>
        <begin position="116"/>
        <end position="133"/>
    </location>
</feature>
<feature type="domain" description="FAD/NAD(P)-binding" evidence="6">
    <location>
        <begin position="8"/>
        <end position="356"/>
    </location>
</feature>
<organism evidence="7 8">
    <name type="scientific">Saccharata proteae CBS 121410</name>
    <dbReference type="NCBI Taxonomy" id="1314787"/>
    <lineage>
        <taxon>Eukaryota</taxon>
        <taxon>Fungi</taxon>
        <taxon>Dikarya</taxon>
        <taxon>Ascomycota</taxon>
        <taxon>Pezizomycotina</taxon>
        <taxon>Dothideomycetes</taxon>
        <taxon>Dothideomycetes incertae sedis</taxon>
        <taxon>Botryosphaeriales</taxon>
        <taxon>Saccharataceae</taxon>
        <taxon>Saccharata</taxon>
    </lineage>
</organism>